<evidence type="ECO:0000259" key="9">
    <source>
        <dbReference type="PROSITE" id="PS51278"/>
    </source>
</evidence>
<dbReference type="CDD" id="cd01991">
    <property type="entry name" value="Asn_synthase_B_C"/>
    <property type="match status" value="1"/>
</dbReference>
<reference evidence="10 11" key="1">
    <citation type="submission" date="2016-04" db="EMBL/GenBank/DDBJ databases">
        <title>Genome sequence of Methanobrevibacter cuticularis DSM 11139.</title>
        <authorList>
            <person name="Poehlein A."/>
            <person name="Seedorf H."/>
            <person name="Daniel R."/>
        </authorList>
    </citation>
    <scope>NUCLEOTIDE SEQUENCE [LARGE SCALE GENOMIC DNA]</scope>
    <source>
        <strain evidence="10 11">DSM 11139</strain>
    </source>
</reference>
<dbReference type="GO" id="GO:0005829">
    <property type="term" value="C:cytosol"/>
    <property type="evidence" value="ECO:0007669"/>
    <property type="project" value="TreeGrafter"/>
</dbReference>
<evidence type="ECO:0000256" key="2">
    <source>
        <dbReference type="ARBA" id="ARBA00022605"/>
    </source>
</evidence>
<dbReference type="PANTHER" id="PTHR11772:SF2">
    <property type="entry name" value="ASPARAGINE SYNTHETASE [GLUTAMINE-HYDROLYZING]"/>
    <property type="match status" value="1"/>
</dbReference>
<keyword evidence="2" id="KW-0028">Amino-acid biosynthesis</keyword>
<evidence type="ECO:0000256" key="5">
    <source>
        <dbReference type="ARBA" id="ARBA00022888"/>
    </source>
</evidence>
<evidence type="ECO:0000256" key="8">
    <source>
        <dbReference type="PIRNR" id="PIRNR001589"/>
    </source>
</evidence>
<dbReference type="SUPFAM" id="SSF52402">
    <property type="entry name" value="Adenine nucleotide alpha hydrolases-like"/>
    <property type="match status" value="1"/>
</dbReference>
<feature type="domain" description="Glutamine amidotransferase type-2" evidence="9">
    <location>
        <begin position="1"/>
        <end position="214"/>
    </location>
</feature>
<accession>A0A166CV00</accession>
<dbReference type="GO" id="GO:0005524">
    <property type="term" value="F:ATP binding"/>
    <property type="evidence" value="ECO:0007669"/>
    <property type="project" value="UniProtKB-KW"/>
</dbReference>
<protein>
    <recommendedName>
        <fullName evidence="8">Putative asparagine synthetase [glutamine-hydrolyzing]</fullName>
        <ecNumber evidence="8">6.3.5.4</ecNumber>
    </recommendedName>
</protein>
<evidence type="ECO:0000313" key="10">
    <source>
        <dbReference type="EMBL" id="KZX17007.1"/>
    </source>
</evidence>
<keyword evidence="4 8" id="KW-0067">ATP-binding</keyword>
<sequence length="551" mass="63691">MSEIFGLENHFLGLNPVFFDNLCLFWDGEIYNFKELNDFLNTEIDKDLGYKSLIIELSNSKKYGYDEGLQNNELIIRLLHYFTHQNLHKNTPILIAIRKTMEIINGDFVFSVYDGENIAICRDIYGSKPLYYGYGNEENNNIFNKSSLHKNLDKEVNDIFNEDILHKNLDKEVNDIFNKNNLLAFAENRKFLWNLGIENIETLKPGYILFNDELNAPNHLPWKTYLDGLTINQECIKKDKFNLEFYKNNLLDLLEGAVYKRVEGLDEVGLIFSGGVDSTIIAKILKNISEKTNLKVKLYTVGTEDSKDILFAKKIAKELDLPLIFQVIDEELIRSTIEDVLIAIEEANIIKLGVGMTIHLSTKLAKEDCVDVVLSGQGADELFGGYHRYLEVYKKGLTEDSNEKKAVNKSMLSSEKNKTYRENNAEKNIAIELRHDIENMYHVNLERDVAIANCNNVSLRSPFLETKFVEFALNVPVKYKIKSSDDKLRKHILREIAIDLHIPDYIAYRPKKAAQYGSGIHKILSKKILKDFDFKEFLVDLKNNYRFKTKE</sequence>
<keyword evidence="11" id="KW-1185">Reference proteome</keyword>
<proteinExistence type="predicted"/>
<evidence type="ECO:0000256" key="7">
    <source>
        <dbReference type="ARBA" id="ARBA00048741"/>
    </source>
</evidence>
<dbReference type="OrthoDB" id="8692at2157"/>
<dbReference type="InterPro" id="IPR001962">
    <property type="entry name" value="Asn_synthase"/>
</dbReference>
<dbReference type="Gene3D" id="3.60.20.10">
    <property type="entry name" value="Glutamine Phosphoribosylpyrophosphate, subunit 1, domain 1"/>
    <property type="match status" value="1"/>
</dbReference>
<dbReference type="PANTHER" id="PTHR11772">
    <property type="entry name" value="ASPARAGINE SYNTHETASE"/>
    <property type="match status" value="1"/>
</dbReference>
<dbReference type="SUPFAM" id="SSF56235">
    <property type="entry name" value="N-terminal nucleophile aminohydrolases (Ntn hydrolases)"/>
    <property type="match status" value="1"/>
</dbReference>
<dbReference type="GO" id="GO:0004066">
    <property type="term" value="F:asparagine synthase (glutamine-hydrolyzing) activity"/>
    <property type="evidence" value="ECO:0007669"/>
    <property type="project" value="UniProtKB-EC"/>
</dbReference>
<dbReference type="GO" id="GO:0006529">
    <property type="term" value="P:asparagine biosynthetic process"/>
    <property type="evidence" value="ECO:0007669"/>
    <property type="project" value="UniProtKB-KW"/>
</dbReference>
<evidence type="ECO:0000256" key="3">
    <source>
        <dbReference type="ARBA" id="ARBA00022741"/>
    </source>
</evidence>
<keyword evidence="3 8" id="KW-0547">Nucleotide-binding</keyword>
<gene>
    <name evidence="10" type="primary">asnB</name>
    <name evidence="10" type="ORF">MBCUT_04100</name>
</gene>
<dbReference type="AlphaFoldDB" id="A0A166CV00"/>
<evidence type="ECO:0000256" key="1">
    <source>
        <dbReference type="ARBA" id="ARBA00022598"/>
    </source>
</evidence>
<dbReference type="InterPro" id="IPR017932">
    <property type="entry name" value="GATase_2_dom"/>
</dbReference>
<dbReference type="Proteomes" id="UP000077275">
    <property type="component" value="Unassembled WGS sequence"/>
</dbReference>
<evidence type="ECO:0000256" key="6">
    <source>
        <dbReference type="ARBA" id="ARBA00029440"/>
    </source>
</evidence>
<dbReference type="PROSITE" id="PS51278">
    <property type="entry name" value="GATASE_TYPE_2"/>
    <property type="match status" value="1"/>
</dbReference>
<dbReference type="EMBL" id="LWMW01000075">
    <property type="protein sequence ID" value="KZX17007.1"/>
    <property type="molecule type" value="Genomic_DNA"/>
</dbReference>
<evidence type="ECO:0000256" key="4">
    <source>
        <dbReference type="ARBA" id="ARBA00022840"/>
    </source>
</evidence>
<evidence type="ECO:0000313" key="11">
    <source>
        <dbReference type="Proteomes" id="UP000077275"/>
    </source>
</evidence>
<dbReference type="InterPro" id="IPR050795">
    <property type="entry name" value="Asn_Synthetase"/>
</dbReference>
<dbReference type="EC" id="6.3.5.4" evidence="8"/>
<comment type="catalytic activity">
    <reaction evidence="7 8">
        <text>L-aspartate + L-glutamine + ATP + H2O = L-asparagine + L-glutamate + AMP + diphosphate + H(+)</text>
        <dbReference type="Rhea" id="RHEA:12228"/>
        <dbReference type="ChEBI" id="CHEBI:15377"/>
        <dbReference type="ChEBI" id="CHEBI:15378"/>
        <dbReference type="ChEBI" id="CHEBI:29985"/>
        <dbReference type="ChEBI" id="CHEBI:29991"/>
        <dbReference type="ChEBI" id="CHEBI:30616"/>
        <dbReference type="ChEBI" id="CHEBI:33019"/>
        <dbReference type="ChEBI" id="CHEBI:58048"/>
        <dbReference type="ChEBI" id="CHEBI:58359"/>
        <dbReference type="ChEBI" id="CHEBI:456215"/>
        <dbReference type="EC" id="6.3.5.4"/>
    </reaction>
</comment>
<keyword evidence="1 10" id="KW-0436">Ligase</keyword>
<comment type="pathway">
    <text evidence="6">Amino-acid biosynthesis.</text>
</comment>
<dbReference type="STRING" id="47311.MBCUT_04100"/>
<dbReference type="RefSeq" id="WP_067258290.1">
    <property type="nucleotide sequence ID" value="NZ_LWMW01000075.1"/>
</dbReference>
<comment type="caution">
    <text evidence="10">The sequence shown here is derived from an EMBL/GenBank/DDBJ whole genome shotgun (WGS) entry which is preliminary data.</text>
</comment>
<dbReference type="InterPro" id="IPR029055">
    <property type="entry name" value="Ntn_hydrolases_N"/>
</dbReference>
<organism evidence="10 11">
    <name type="scientific">Methanobrevibacter cuticularis</name>
    <dbReference type="NCBI Taxonomy" id="47311"/>
    <lineage>
        <taxon>Archaea</taxon>
        <taxon>Methanobacteriati</taxon>
        <taxon>Methanobacteriota</taxon>
        <taxon>Methanomada group</taxon>
        <taxon>Methanobacteria</taxon>
        <taxon>Methanobacteriales</taxon>
        <taxon>Methanobacteriaceae</taxon>
        <taxon>Methanobrevibacter</taxon>
    </lineage>
</organism>
<dbReference type="PATRIC" id="fig|47311.3.peg.473"/>
<name>A0A166CV00_9EURY</name>
<dbReference type="InterPro" id="IPR014729">
    <property type="entry name" value="Rossmann-like_a/b/a_fold"/>
</dbReference>
<dbReference type="PIRSF" id="PIRSF001589">
    <property type="entry name" value="Asn_synthetase_glu-h"/>
    <property type="match status" value="1"/>
</dbReference>
<dbReference type="InterPro" id="IPR006426">
    <property type="entry name" value="Asn_synth_AEB"/>
</dbReference>
<dbReference type="Gene3D" id="3.40.50.620">
    <property type="entry name" value="HUPs"/>
    <property type="match status" value="1"/>
</dbReference>
<dbReference type="Pfam" id="PF00733">
    <property type="entry name" value="Asn_synthase"/>
    <property type="match status" value="1"/>
</dbReference>
<keyword evidence="5" id="KW-0061">Asparagine biosynthesis</keyword>